<dbReference type="OrthoDB" id="9766423at2"/>
<evidence type="ECO:0000256" key="10">
    <source>
        <dbReference type="ARBA" id="ARBA00022840"/>
    </source>
</evidence>
<comment type="pathway">
    <text evidence="2 13">Glycolipid biosynthesis; lipid IV(A) biosynthesis; lipid IV(A) from (3R)-3-hydroxytetradecanoyl-[acyl-carrier-protein] and UDP-N-acetyl-alpha-D-glucosamine: step 6/6.</text>
</comment>
<dbReference type="EMBL" id="CP010802">
    <property type="protein sequence ID" value="ALC16450.1"/>
    <property type="molecule type" value="Genomic_DNA"/>
</dbReference>
<comment type="similarity">
    <text evidence="13">Belongs to the LpxK family.</text>
</comment>
<dbReference type="InterPro" id="IPR003758">
    <property type="entry name" value="LpxK"/>
</dbReference>
<dbReference type="UniPathway" id="UPA00359">
    <property type="reaction ID" value="UER00482"/>
</dbReference>
<dbReference type="PANTHER" id="PTHR42724:SF1">
    <property type="entry name" value="TETRAACYLDISACCHARIDE 4'-KINASE, MITOCHONDRIAL-RELATED"/>
    <property type="match status" value="1"/>
</dbReference>
<keyword evidence="14" id="KW-0812">Transmembrane</keyword>
<protein>
    <recommendedName>
        <fullName evidence="4 13">Tetraacyldisaccharide 4'-kinase</fullName>
        <ecNumber evidence="3 13">2.7.1.130</ecNumber>
    </recommendedName>
    <alternativeName>
        <fullName evidence="12 13">Lipid A 4'-kinase</fullName>
    </alternativeName>
</protein>
<dbReference type="Pfam" id="PF02606">
    <property type="entry name" value="LpxK"/>
    <property type="match status" value="1"/>
</dbReference>
<keyword evidence="6 13" id="KW-0441">Lipid A biosynthesis</keyword>
<comment type="function">
    <text evidence="1 13">Transfers the gamma-phosphate of ATP to the 4'-position of a tetraacyldisaccharide 1-phosphate intermediate (termed DS-1-P) to form tetraacyldisaccharide 1,4'-bis-phosphate (lipid IVA).</text>
</comment>
<proteinExistence type="inferred from homology"/>
<evidence type="ECO:0000256" key="1">
    <source>
        <dbReference type="ARBA" id="ARBA00002274"/>
    </source>
</evidence>
<gene>
    <name evidence="13 15" type="primary">lpxK</name>
    <name evidence="15" type="ORF">DSOUD_1672</name>
</gene>
<organism evidence="15 16">
    <name type="scientific">Desulfuromonas soudanensis</name>
    <dbReference type="NCBI Taxonomy" id="1603606"/>
    <lineage>
        <taxon>Bacteria</taxon>
        <taxon>Pseudomonadati</taxon>
        <taxon>Thermodesulfobacteriota</taxon>
        <taxon>Desulfuromonadia</taxon>
        <taxon>Desulfuromonadales</taxon>
        <taxon>Desulfuromonadaceae</taxon>
        <taxon>Desulfuromonas</taxon>
    </lineage>
</organism>
<dbReference type="GO" id="GO:0009245">
    <property type="term" value="P:lipid A biosynthetic process"/>
    <property type="evidence" value="ECO:0007669"/>
    <property type="project" value="UniProtKB-UniRule"/>
</dbReference>
<dbReference type="Proteomes" id="UP000057158">
    <property type="component" value="Chromosome"/>
</dbReference>
<keyword evidence="10 13" id="KW-0067">ATP-binding</keyword>
<dbReference type="GO" id="GO:0009029">
    <property type="term" value="F:lipid-A 4'-kinase activity"/>
    <property type="evidence" value="ECO:0007669"/>
    <property type="project" value="UniProtKB-UniRule"/>
</dbReference>
<dbReference type="STRING" id="1603606.DSOUD_1672"/>
<evidence type="ECO:0000256" key="4">
    <source>
        <dbReference type="ARBA" id="ARBA00016436"/>
    </source>
</evidence>
<evidence type="ECO:0000256" key="13">
    <source>
        <dbReference type="HAMAP-Rule" id="MF_00409"/>
    </source>
</evidence>
<feature type="transmembrane region" description="Helical" evidence="14">
    <location>
        <begin position="18"/>
        <end position="44"/>
    </location>
</feature>
<dbReference type="GO" id="GO:0005886">
    <property type="term" value="C:plasma membrane"/>
    <property type="evidence" value="ECO:0007669"/>
    <property type="project" value="TreeGrafter"/>
</dbReference>
<evidence type="ECO:0000256" key="7">
    <source>
        <dbReference type="ARBA" id="ARBA00022679"/>
    </source>
</evidence>
<sequence>MGLVAFHRRLALQGPSKFWQWLIFTLLLPLGLIYGILGLIRVLFYRQGVLQINRASVPVVSVGNLAAGGTGKTPFVDALLKDCRERGIRVAVVSRGYGGAGVAGVAVVCDGEGPLLDPAVCGDEPYLLARRNPRALILVARKRALGVAWAVDRLGAELIILDDGFQHLGVARDLDIVLLDARAPFGNGWPLPAGLLREFPSGLGRADIFILTRTAEVLPSLDLPGPRLHARHRLSAEAVALDGGERRTLAALEGEKGVAFAGIADPEAFFAGLRSEGLELLQTLAFADHAGYGPEELRTIREAALGADYLITTEKDGVKLAGQSFAVPCYEVPLILEFVEEGGVDRVMEMLIEKGGNHGHLRRTP</sequence>
<dbReference type="GO" id="GO:0009244">
    <property type="term" value="P:lipopolysaccharide core region biosynthetic process"/>
    <property type="evidence" value="ECO:0007669"/>
    <property type="project" value="TreeGrafter"/>
</dbReference>
<dbReference type="NCBIfam" id="TIGR00682">
    <property type="entry name" value="lpxK"/>
    <property type="match status" value="1"/>
</dbReference>
<keyword evidence="8 13" id="KW-0547">Nucleotide-binding</keyword>
<keyword evidence="11 13" id="KW-0443">Lipid metabolism</keyword>
<keyword evidence="7 13" id="KW-0808">Transferase</keyword>
<accession>A0A0M4DHC7</accession>
<name>A0A0M4DHC7_9BACT</name>
<evidence type="ECO:0000256" key="8">
    <source>
        <dbReference type="ARBA" id="ARBA00022741"/>
    </source>
</evidence>
<evidence type="ECO:0000256" key="3">
    <source>
        <dbReference type="ARBA" id="ARBA00012071"/>
    </source>
</evidence>
<evidence type="ECO:0000256" key="12">
    <source>
        <dbReference type="ARBA" id="ARBA00029757"/>
    </source>
</evidence>
<evidence type="ECO:0000256" key="9">
    <source>
        <dbReference type="ARBA" id="ARBA00022777"/>
    </source>
</evidence>
<dbReference type="EC" id="2.7.1.130" evidence="3 13"/>
<keyword evidence="16" id="KW-1185">Reference proteome</keyword>
<evidence type="ECO:0000256" key="5">
    <source>
        <dbReference type="ARBA" id="ARBA00022516"/>
    </source>
</evidence>
<evidence type="ECO:0000313" key="15">
    <source>
        <dbReference type="EMBL" id="ALC16450.1"/>
    </source>
</evidence>
<comment type="catalytic activity">
    <reaction evidence="13">
        <text>a lipid A disaccharide + ATP = a lipid IVA + ADP + H(+)</text>
        <dbReference type="Rhea" id="RHEA:67840"/>
        <dbReference type="ChEBI" id="CHEBI:15378"/>
        <dbReference type="ChEBI" id="CHEBI:30616"/>
        <dbReference type="ChEBI" id="CHEBI:176343"/>
        <dbReference type="ChEBI" id="CHEBI:176425"/>
        <dbReference type="ChEBI" id="CHEBI:456216"/>
        <dbReference type="EC" id="2.7.1.130"/>
    </reaction>
</comment>
<evidence type="ECO:0000313" key="16">
    <source>
        <dbReference type="Proteomes" id="UP000057158"/>
    </source>
</evidence>
<dbReference type="HAMAP" id="MF_00409">
    <property type="entry name" value="LpxK"/>
    <property type="match status" value="1"/>
</dbReference>
<dbReference type="PATRIC" id="fig|1603606.3.peg.1820"/>
<keyword evidence="9 13" id="KW-0418">Kinase</keyword>
<dbReference type="InterPro" id="IPR027417">
    <property type="entry name" value="P-loop_NTPase"/>
</dbReference>
<dbReference type="GO" id="GO:0005524">
    <property type="term" value="F:ATP binding"/>
    <property type="evidence" value="ECO:0007669"/>
    <property type="project" value="UniProtKB-UniRule"/>
</dbReference>
<feature type="binding site" evidence="13">
    <location>
        <begin position="66"/>
        <end position="73"/>
    </location>
    <ligand>
        <name>ATP</name>
        <dbReference type="ChEBI" id="CHEBI:30616"/>
    </ligand>
</feature>
<dbReference type="KEGG" id="des:DSOUD_1672"/>
<reference evidence="15 16" key="1">
    <citation type="submission" date="2015-07" db="EMBL/GenBank/DDBJ databases">
        <title>Isolation and Genomic Characterization of a Novel Halophilic Metal-Reducing Deltaproteobacterium from the Deep Subsurface.</title>
        <authorList>
            <person name="Badalamenti J.P."/>
            <person name="Summers Z.M."/>
            <person name="Gralnick J.A."/>
            <person name="Bond D.R."/>
        </authorList>
    </citation>
    <scope>NUCLEOTIDE SEQUENCE [LARGE SCALE GENOMIC DNA]</scope>
    <source>
        <strain evidence="15 16">WTL</strain>
    </source>
</reference>
<evidence type="ECO:0000256" key="6">
    <source>
        <dbReference type="ARBA" id="ARBA00022556"/>
    </source>
</evidence>
<keyword evidence="14" id="KW-0472">Membrane</keyword>
<dbReference type="PANTHER" id="PTHR42724">
    <property type="entry name" value="TETRAACYLDISACCHARIDE 4'-KINASE"/>
    <property type="match status" value="1"/>
</dbReference>
<evidence type="ECO:0000256" key="11">
    <source>
        <dbReference type="ARBA" id="ARBA00023098"/>
    </source>
</evidence>
<evidence type="ECO:0000256" key="2">
    <source>
        <dbReference type="ARBA" id="ARBA00004870"/>
    </source>
</evidence>
<keyword evidence="5 13" id="KW-0444">Lipid biosynthesis</keyword>
<dbReference type="AlphaFoldDB" id="A0A0M4DHC7"/>
<dbReference type="RefSeq" id="WP_053550550.1">
    <property type="nucleotide sequence ID" value="NZ_CP010802.1"/>
</dbReference>
<keyword evidence="14" id="KW-1133">Transmembrane helix</keyword>
<evidence type="ECO:0000256" key="14">
    <source>
        <dbReference type="SAM" id="Phobius"/>
    </source>
</evidence>
<dbReference type="SUPFAM" id="SSF52540">
    <property type="entry name" value="P-loop containing nucleoside triphosphate hydrolases"/>
    <property type="match status" value="1"/>
</dbReference>